<dbReference type="RefSeq" id="WP_123179048.1">
    <property type="nucleotide sequence ID" value="NZ_JBNURX010000004.1"/>
</dbReference>
<dbReference type="EMBL" id="CP033614">
    <property type="protein sequence ID" value="AYV54446.1"/>
    <property type="molecule type" value="Genomic_DNA"/>
</dbReference>
<reference evidence="1 2" key="1">
    <citation type="submission" date="2018-11" db="EMBL/GenBank/DDBJ databases">
        <title>Complete genome sequence of Leptospira kmetyi isolate LS 001/16 from soil sample associated with a leptospirosis patient in Kelantan.</title>
        <authorList>
            <person name="Muhammad Yusoff F."/>
            <person name="Muhammad Yusoff S."/>
            <person name="Ahmad M.N."/>
            <person name="Yusof N.Y."/>
            <person name="Aziah I."/>
        </authorList>
    </citation>
    <scope>NUCLEOTIDE SEQUENCE [LARGE SCALE GENOMIC DNA]</scope>
    <source>
        <strain evidence="1 2">LS 001/16</strain>
    </source>
</reference>
<protein>
    <submittedName>
        <fullName evidence="1">Uncharacterized protein</fullName>
    </submittedName>
</protein>
<organism evidence="1 2">
    <name type="scientific">Leptospira kmetyi</name>
    <dbReference type="NCBI Taxonomy" id="408139"/>
    <lineage>
        <taxon>Bacteria</taxon>
        <taxon>Pseudomonadati</taxon>
        <taxon>Spirochaetota</taxon>
        <taxon>Spirochaetia</taxon>
        <taxon>Leptospirales</taxon>
        <taxon>Leptospiraceae</taxon>
        <taxon>Leptospira</taxon>
    </lineage>
</organism>
<dbReference type="Proteomes" id="UP000276407">
    <property type="component" value="Chromosome 1"/>
</dbReference>
<gene>
    <name evidence="1" type="ORF">EFP84_02270</name>
</gene>
<evidence type="ECO:0000313" key="1">
    <source>
        <dbReference type="EMBL" id="AYV54446.1"/>
    </source>
</evidence>
<accession>A0AAD0XP70</accession>
<dbReference type="KEGG" id="lkm:EFP84_02270"/>
<evidence type="ECO:0000313" key="2">
    <source>
        <dbReference type="Proteomes" id="UP000276407"/>
    </source>
</evidence>
<proteinExistence type="predicted"/>
<name>A0AAD0XP70_9LEPT</name>
<sequence>MISMILLLYDIGSWELQPVFKRRMQTIAARNVKVVCFFMRERFFLNPEFQSYFETEAGAKNWEL</sequence>
<dbReference type="AlphaFoldDB" id="A0AAD0XP70"/>